<name>A0ABR3F440_9AGAR</name>
<dbReference type="EMBL" id="JBAHYK010001054">
    <property type="protein sequence ID" value="KAL0569779.1"/>
    <property type="molecule type" value="Genomic_DNA"/>
</dbReference>
<protein>
    <recommendedName>
        <fullName evidence="3">F-box domain-containing protein</fullName>
    </recommendedName>
</protein>
<dbReference type="Gene3D" id="3.80.10.10">
    <property type="entry name" value="Ribonuclease Inhibitor"/>
    <property type="match status" value="1"/>
</dbReference>
<dbReference type="Gene3D" id="1.20.1280.50">
    <property type="match status" value="1"/>
</dbReference>
<sequence length="588" mass="67876">MVENAYNTFDSPYPHILGTNHRPTITESVAIGQFFEAPKAELFSIREKLAKLQARSDQLEFLITQHRALTSPMGRMPDDILREIFVRCLPIEVLPARDLSEAPFLLTRICRSWREVAITTPALWNSIHILLPTVFRHDLLDDGFEGLVERRFEGTKLWLERSGSLPLSIFFSANLACSCIPSFSAAVEWQRANPIITESMRRFMQLFLQYYSRWKRVTFHVPAPILRCDDTDVLASHSPYLESLELRRTFRELDPHDNLVSHMLRAPTLRSLHYNRDTVDLPTRFLHLTDLRVSSSRSRIGLINPVQVIEVLLRCSHSLRVCVLDMQALREPQVQNGLTIELPRLEHLTIRFYGIARAENTSLFLQSLLTPRLRELAFYILESQIPGRPLNEALSFLPQFLQRSQRDTSLTSLSLFIMIDGDTVISWLKLLPALTTLRIVGDVRPIRSTRAYDRGQSPDPESVYTVTSRFLEALTHEILCPDLEHVEFKDCDPRLADAFFAFAETRGCTLRKYYVDYWRPLPLPEEELGRRLGALREKGMDVVWRSRPAPKFVGQVRQDGPRDGLKDVYGEEFLFPYLDDRSGFTISY</sequence>
<dbReference type="SUPFAM" id="SSF81383">
    <property type="entry name" value="F-box domain"/>
    <property type="match status" value="1"/>
</dbReference>
<reference evidence="1 2" key="1">
    <citation type="submission" date="2024-02" db="EMBL/GenBank/DDBJ databases">
        <title>A draft genome for the cacao thread blight pathogen Marasmius crinis-equi.</title>
        <authorList>
            <person name="Cohen S.P."/>
            <person name="Baruah I.K."/>
            <person name="Amoako-Attah I."/>
            <person name="Bukari Y."/>
            <person name="Meinhardt L.W."/>
            <person name="Bailey B.A."/>
        </authorList>
    </citation>
    <scope>NUCLEOTIDE SEQUENCE [LARGE SCALE GENOMIC DNA]</scope>
    <source>
        <strain evidence="1 2">GH-76</strain>
    </source>
</reference>
<evidence type="ECO:0000313" key="2">
    <source>
        <dbReference type="Proteomes" id="UP001465976"/>
    </source>
</evidence>
<evidence type="ECO:0008006" key="3">
    <source>
        <dbReference type="Google" id="ProtNLM"/>
    </source>
</evidence>
<organism evidence="1 2">
    <name type="scientific">Marasmius crinis-equi</name>
    <dbReference type="NCBI Taxonomy" id="585013"/>
    <lineage>
        <taxon>Eukaryota</taxon>
        <taxon>Fungi</taxon>
        <taxon>Dikarya</taxon>
        <taxon>Basidiomycota</taxon>
        <taxon>Agaricomycotina</taxon>
        <taxon>Agaricomycetes</taxon>
        <taxon>Agaricomycetidae</taxon>
        <taxon>Agaricales</taxon>
        <taxon>Marasmiineae</taxon>
        <taxon>Marasmiaceae</taxon>
        <taxon>Marasmius</taxon>
    </lineage>
</organism>
<dbReference type="InterPro" id="IPR032675">
    <property type="entry name" value="LRR_dom_sf"/>
</dbReference>
<gene>
    <name evidence="1" type="ORF">V5O48_012190</name>
</gene>
<dbReference type="InterPro" id="IPR036047">
    <property type="entry name" value="F-box-like_dom_sf"/>
</dbReference>
<dbReference type="Proteomes" id="UP001465976">
    <property type="component" value="Unassembled WGS sequence"/>
</dbReference>
<proteinExistence type="predicted"/>
<accession>A0ABR3F440</accession>
<comment type="caution">
    <text evidence="1">The sequence shown here is derived from an EMBL/GenBank/DDBJ whole genome shotgun (WGS) entry which is preliminary data.</text>
</comment>
<keyword evidence="2" id="KW-1185">Reference proteome</keyword>
<evidence type="ECO:0000313" key="1">
    <source>
        <dbReference type="EMBL" id="KAL0569779.1"/>
    </source>
</evidence>